<evidence type="ECO:0000256" key="5">
    <source>
        <dbReference type="ARBA" id="ARBA00022723"/>
    </source>
</evidence>
<dbReference type="GO" id="GO:0005634">
    <property type="term" value="C:nucleus"/>
    <property type="evidence" value="ECO:0007669"/>
    <property type="project" value="UniProtKB-SubCell"/>
</dbReference>
<keyword evidence="6" id="KW-0378">Hydrolase</keyword>
<reference evidence="9" key="2">
    <citation type="journal article" date="2015" name="Data Brief">
        <title>Shoot transcriptome of the giant reed, Arundo donax.</title>
        <authorList>
            <person name="Barrero R.A."/>
            <person name="Guerrero F.D."/>
            <person name="Moolhuijzen P."/>
            <person name="Goolsby J.A."/>
            <person name="Tidwell J."/>
            <person name="Bellgard S.E."/>
            <person name="Bellgard M.I."/>
        </authorList>
    </citation>
    <scope>NUCLEOTIDE SEQUENCE</scope>
    <source>
        <tissue evidence="9">Shoot tissue taken approximately 20 cm above the soil surface</tissue>
    </source>
</reference>
<evidence type="ECO:0000256" key="6">
    <source>
        <dbReference type="ARBA" id="ARBA00022801"/>
    </source>
</evidence>
<evidence type="ECO:0000313" key="9">
    <source>
        <dbReference type="EMBL" id="JAE06014.1"/>
    </source>
</evidence>
<feature type="domain" description="DDE Tnp4" evidence="8">
    <location>
        <begin position="37"/>
        <end position="94"/>
    </location>
</feature>
<dbReference type="PANTHER" id="PTHR22930">
    <property type="match status" value="1"/>
</dbReference>
<evidence type="ECO:0000256" key="4">
    <source>
        <dbReference type="ARBA" id="ARBA00022722"/>
    </source>
</evidence>
<accession>A0A0A9F477</accession>
<keyword evidence="4" id="KW-0540">Nuclease</keyword>
<sequence length="138" mass="15859">MLSTDIIKPRYPEFRMLHPRLQDPWFSPLFDDCIGAIDGMHVPLVVLASKVLQHVGHHGHSTQNVLAICDFDMRLTFVIAGWPGLIHDMRVFNDAICKYGDKFPHPPPSKQTSCHFISLVYLFVKCLLDFFYLISNVF</sequence>
<evidence type="ECO:0000259" key="8">
    <source>
        <dbReference type="Pfam" id="PF13359"/>
    </source>
</evidence>
<dbReference type="GO" id="GO:0004518">
    <property type="term" value="F:nuclease activity"/>
    <property type="evidence" value="ECO:0007669"/>
    <property type="project" value="UniProtKB-KW"/>
</dbReference>
<keyword evidence="5" id="KW-0479">Metal-binding</keyword>
<dbReference type="PANTHER" id="PTHR22930:SF280">
    <property type="entry name" value="OS11G0202600 PROTEIN"/>
    <property type="match status" value="1"/>
</dbReference>
<dbReference type="GO" id="GO:0016787">
    <property type="term" value="F:hydrolase activity"/>
    <property type="evidence" value="ECO:0007669"/>
    <property type="project" value="UniProtKB-KW"/>
</dbReference>
<dbReference type="InterPro" id="IPR045249">
    <property type="entry name" value="HARBI1-like"/>
</dbReference>
<evidence type="ECO:0000256" key="3">
    <source>
        <dbReference type="ARBA" id="ARBA00006958"/>
    </source>
</evidence>
<name>A0A0A9F477_ARUDO</name>
<comment type="subcellular location">
    <subcellularLocation>
        <location evidence="2">Nucleus</location>
    </subcellularLocation>
</comment>
<dbReference type="Pfam" id="PF13359">
    <property type="entry name" value="DDE_Tnp_4"/>
    <property type="match status" value="1"/>
</dbReference>
<evidence type="ECO:0000256" key="2">
    <source>
        <dbReference type="ARBA" id="ARBA00004123"/>
    </source>
</evidence>
<dbReference type="AlphaFoldDB" id="A0A0A9F477"/>
<proteinExistence type="inferred from homology"/>
<comment type="cofactor">
    <cofactor evidence="1">
        <name>a divalent metal cation</name>
        <dbReference type="ChEBI" id="CHEBI:60240"/>
    </cofactor>
</comment>
<evidence type="ECO:0000256" key="1">
    <source>
        <dbReference type="ARBA" id="ARBA00001968"/>
    </source>
</evidence>
<evidence type="ECO:0000256" key="7">
    <source>
        <dbReference type="ARBA" id="ARBA00023242"/>
    </source>
</evidence>
<comment type="similarity">
    <text evidence="3">Belongs to the HARBI1 family.</text>
</comment>
<dbReference type="GO" id="GO:0046872">
    <property type="term" value="F:metal ion binding"/>
    <property type="evidence" value="ECO:0007669"/>
    <property type="project" value="UniProtKB-KW"/>
</dbReference>
<reference evidence="9" key="1">
    <citation type="submission" date="2014-09" db="EMBL/GenBank/DDBJ databases">
        <authorList>
            <person name="Magalhaes I.L.F."/>
            <person name="Oliveira U."/>
            <person name="Santos F.R."/>
            <person name="Vidigal T.H.D.A."/>
            <person name="Brescovit A.D."/>
            <person name="Santos A.J."/>
        </authorList>
    </citation>
    <scope>NUCLEOTIDE SEQUENCE</scope>
    <source>
        <tissue evidence="9">Shoot tissue taken approximately 20 cm above the soil surface</tissue>
    </source>
</reference>
<organism evidence="9">
    <name type="scientific">Arundo donax</name>
    <name type="common">Giant reed</name>
    <name type="synonym">Donax arundinaceus</name>
    <dbReference type="NCBI Taxonomy" id="35708"/>
    <lineage>
        <taxon>Eukaryota</taxon>
        <taxon>Viridiplantae</taxon>
        <taxon>Streptophyta</taxon>
        <taxon>Embryophyta</taxon>
        <taxon>Tracheophyta</taxon>
        <taxon>Spermatophyta</taxon>
        <taxon>Magnoliopsida</taxon>
        <taxon>Liliopsida</taxon>
        <taxon>Poales</taxon>
        <taxon>Poaceae</taxon>
        <taxon>PACMAD clade</taxon>
        <taxon>Arundinoideae</taxon>
        <taxon>Arundineae</taxon>
        <taxon>Arundo</taxon>
    </lineage>
</organism>
<dbReference type="InterPro" id="IPR027806">
    <property type="entry name" value="HARBI1_dom"/>
</dbReference>
<protein>
    <recommendedName>
        <fullName evidence="8">DDE Tnp4 domain-containing protein</fullName>
    </recommendedName>
</protein>
<keyword evidence="7" id="KW-0539">Nucleus</keyword>
<dbReference type="EMBL" id="GBRH01191882">
    <property type="protein sequence ID" value="JAE06014.1"/>
    <property type="molecule type" value="Transcribed_RNA"/>
</dbReference>